<evidence type="ECO:0000256" key="1">
    <source>
        <dbReference type="ARBA" id="ARBA00004123"/>
    </source>
</evidence>
<sequence>MTENSAAASEGFKESTSAQRKRRSRGRGLRVTTGCAVCRARHLKCDEVKPVCGPCARGPRACSYEVKKKDPPPLKTIDSESSSNLPLRGPPPAVPLKTESSHESIYVGIDPSLRNQTQQRAPATPYSTSGRSRSSSYTQPNIPDHQGSSVRSVSPRSSVSINTACSPDSASRRWLGLLASDIAALRNGSPFGQYLQSPPLDTELPEDWAQDEFGNIGRCPKFPPIDPAMSPPLPGLERVASLPDGHESYQYPVQLQDDEIHLLRHYIANVSPWVDLYDPDRPFATLVPHLALKNEGLMRAILCTAARHLSIYPGCESTTLLGKPVRTLAIQFYAETLRFIQSAMKYKSYTRSQEFAATVLLVSLFEILDGSPVAWERHLKGIFWIQRSQENNGECGGLKQTVWWTWLAQDTWSAFRESRRCFSFWKPTKPAQMLGPHELATRSIYLLSQVVNFHSPEERAQRGAEPQVGMVRARQLVEALEAWRGCLGVSFEPLPVAAESVWEEKGFKPLWINPKIFGGALQLHAFATILLITNLPPSFPFPSFPFPSLSPSFSIDAAIDTLGGIGLMATDDVSRNLTTTCLWSTLLVVKVHRKRQAMVEIIKENQRVTGWPAFPVEAGLRSGGKLWAT</sequence>
<dbReference type="InterPro" id="IPR001138">
    <property type="entry name" value="Zn2Cys6_DnaBD"/>
</dbReference>
<dbReference type="GO" id="GO:0008270">
    <property type="term" value="F:zinc ion binding"/>
    <property type="evidence" value="ECO:0007669"/>
    <property type="project" value="InterPro"/>
</dbReference>
<organism evidence="5 6">
    <name type="scientific">Aulographum hederae CBS 113979</name>
    <dbReference type="NCBI Taxonomy" id="1176131"/>
    <lineage>
        <taxon>Eukaryota</taxon>
        <taxon>Fungi</taxon>
        <taxon>Dikarya</taxon>
        <taxon>Ascomycota</taxon>
        <taxon>Pezizomycotina</taxon>
        <taxon>Dothideomycetes</taxon>
        <taxon>Pleosporomycetidae</taxon>
        <taxon>Aulographales</taxon>
        <taxon>Aulographaceae</taxon>
    </lineage>
</organism>
<keyword evidence="2" id="KW-0539">Nucleus</keyword>
<gene>
    <name evidence="5" type="ORF">K402DRAFT_122573</name>
</gene>
<dbReference type="GO" id="GO:0000976">
    <property type="term" value="F:transcription cis-regulatory region binding"/>
    <property type="evidence" value="ECO:0007669"/>
    <property type="project" value="TreeGrafter"/>
</dbReference>
<dbReference type="OrthoDB" id="5319341at2759"/>
<dbReference type="GO" id="GO:0045944">
    <property type="term" value="P:positive regulation of transcription by RNA polymerase II"/>
    <property type="evidence" value="ECO:0007669"/>
    <property type="project" value="TreeGrafter"/>
</dbReference>
<evidence type="ECO:0000313" key="6">
    <source>
        <dbReference type="Proteomes" id="UP000800041"/>
    </source>
</evidence>
<dbReference type="Pfam" id="PF11951">
    <property type="entry name" value="Fungal_trans_2"/>
    <property type="match status" value="1"/>
</dbReference>
<feature type="compositionally biased region" description="Low complexity" evidence="3">
    <location>
        <begin position="126"/>
        <end position="138"/>
    </location>
</feature>
<protein>
    <recommendedName>
        <fullName evidence="4">Zn(2)-C6 fungal-type domain-containing protein</fullName>
    </recommendedName>
</protein>
<dbReference type="Proteomes" id="UP000800041">
    <property type="component" value="Unassembled WGS sequence"/>
</dbReference>
<feature type="region of interest" description="Disordered" evidence="3">
    <location>
        <begin position="63"/>
        <end position="155"/>
    </location>
</feature>
<dbReference type="EMBL" id="ML977165">
    <property type="protein sequence ID" value="KAF1984965.1"/>
    <property type="molecule type" value="Genomic_DNA"/>
</dbReference>
<evidence type="ECO:0000313" key="5">
    <source>
        <dbReference type="EMBL" id="KAF1984965.1"/>
    </source>
</evidence>
<dbReference type="GO" id="GO:0005634">
    <property type="term" value="C:nucleus"/>
    <property type="evidence" value="ECO:0007669"/>
    <property type="project" value="UniProtKB-SubCell"/>
</dbReference>
<accession>A0A6G1GVL2</accession>
<dbReference type="PROSITE" id="PS50048">
    <property type="entry name" value="ZN2_CY6_FUNGAL_2"/>
    <property type="match status" value="1"/>
</dbReference>
<evidence type="ECO:0000256" key="3">
    <source>
        <dbReference type="SAM" id="MobiDB-lite"/>
    </source>
</evidence>
<keyword evidence="6" id="KW-1185">Reference proteome</keyword>
<dbReference type="PANTHER" id="PTHR37534">
    <property type="entry name" value="TRANSCRIPTIONAL ACTIVATOR PROTEIN UGA3"/>
    <property type="match status" value="1"/>
</dbReference>
<dbReference type="AlphaFoldDB" id="A0A6G1GVL2"/>
<proteinExistence type="predicted"/>
<evidence type="ECO:0000256" key="2">
    <source>
        <dbReference type="ARBA" id="ARBA00023242"/>
    </source>
</evidence>
<dbReference type="PANTHER" id="PTHR37534:SF3">
    <property type="entry name" value="ZN(II)2CYS6 TRANSCRIPTION FACTOR (EUROFUNG)"/>
    <property type="match status" value="1"/>
</dbReference>
<reference evidence="5" key="1">
    <citation type="journal article" date="2020" name="Stud. Mycol.">
        <title>101 Dothideomycetes genomes: a test case for predicting lifestyles and emergence of pathogens.</title>
        <authorList>
            <person name="Haridas S."/>
            <person name="Albert R."/>
            <person name="Binder M."/>
            <person name="Bloem J."/>
            <person name="Labutti K."/>
            <person name="Salamov A."/>
            <person name="Andreopoulos B."/>
            <person name="Baker S."/>
            <person name="Barry K."/>
            <person name="Bills G."/>
            <person name="Bluhm B."/>
            <person name="Cannon C."/>
            <person name="Castanera R."/>
            <person name="Culley D."/>
            <person name="Daum C."/>
            <person name="Ezra D."/>
            <person name="Gonzalez J."/>
            <person name="Henrissat B."/>
            <person name="Kuo A."/>
            <person name="Liang C."/>
            <person name="Lipzen A."/>
            <person name="Lutzoni F."/>
            <person name="Magnuson J."/>
            <person name="Mondo S."/>
            <person name="Nolan M."/>
            <person name="Ohm R."/>
            <person name="Pangilinan J."/>
            <person name="Park H.-J."/>
            <person name="Ramirez L."/>
            <person name="Alfaro M."/>
            <person name="Sun H."/>
            <person name="Tritt A."/>
            <person name="Yoshinaga Y."/>
            <person name="Zwiers L.-H."/>
            <person name="Turgeon B."/>
            <person name="Goodwin S."/>
            <person name="Spatafora J."/>
            <person name="Crous P."/>
            <person name="Grigoriev I."/>
        </authorList>
    </citation>
    <scope>NUCLEOTIDE SEQUENCE</scope>
    <source>
        <strain evidence="5">CBS 113979</strain>
    </source>
</reference>
<dbReference type="CDD" id="cd00067">
    <property type="entry name" value="GAL4"/>
    <property type="match status" value="1"/>
</dbReference>
<feature type="region of interest" description="Disordered" evidence="3">
    <location>
        <begin position="1"/>
        <end position="29"/>
    </location>
</feature>
<dbReference type="Pfam" id="PF00172">
    <property type="entry name" value="Zn_clus"/>
    <property type="match status" value="1"/>
</dbReference>
<dbReference type="SUPFAM" id="SSF57701">
    <property type="entry name" value="Zn2/Cys6 DNA-binding domain"/>
    <property type="match status" value="1"/>
</dbReference>
<dbReference type="Gene3D" id="4.10.240.10">
    <property type="entry name" value="Zn(2)-C6 fungal-type DNA-binding domain"/>
    <property type="match status" value="1"/>
</dbReference>
<evidence type="ECO:0000259" key="4">
    <source>
        <dbReference type="PROSITE" id="PS50048"/>
    </source>
</evidence>
<comment type="subcellular location">
    <subcellularLocation>
        <location evidence="1">Nucleus</location>
    </subcellularLocation>
</comment>
<dbReference type="InterPro" id="IPR021858">
    <property type="entry name" value="Fun_TF"/>
</dbReference>
<name>A0A6G1GVL2_9PEZI</name>
<feature type="domain" description="Zn(2)-C6 fungal-type" evidence="4">
    <location>
        <begin position="34"/>
        <end position="64"/>
    </location>
</feature>
<dbReference type="PROSITE" id="PS00463">
    <property type="entry name" value="ZN2_CY6_FUNGAL_1"/>
    <property type="match status" value="1"/>
</dbReference>
<feature type="compositionally biased region" description="Basic residues" evidence="3">
    <location>
        <begin position="19"/>
        <end position="28"/>
    </location>
</feature>
<dbReference type="SMART" id="SM00066">
    <property type="entry name" value="GAL4"/>
    <property type="match status" value="1"/>
</dbReference>
<dbReference type="InterPro" id="IPR036864">
    <property type="entry name" value="Zn2-C6_fun-type_DNA-bd_sf"/>
</dbReference>
<dbReference type="GO" id="GO:0000981">
    <property type="term" value="F:DNA-binding transcription factor activity, RNA polymerase II-specific"/>
    <property type="evidence" value="ECO:0007669"/>
    <property type="project" value="InterPro"/>
</dbReference>